<protein>
    <submittedName>
        <fullName evidence="1">DNA-binding transcriptional regulator, IscR family</fullName>
    </submittedName>
</protein>
<dbReference type="InterPro" id="IPR030489">
    <property type="entry name" value="TR_Rrf2-type_CS"/>
</dbReference>
<dbReference type="GO" id="GO:0003700">
    <property type="term" value="F:DNA-binding transcription factor activity"/>
    <property type="evidence" value="ECO:0007669"/>
    <property type="project" value="TreeGrafter"/>
</dbReference>
<keyword evidence="1" id="KW-0238">DNA-binding</keyword>
<dbReference type="GO" id="GO:0003677">
    <property type="term" value="F:DNA binding"/>
    <property type="evidence" value="ECO:0007669"/>
    <property type="project" value="UniProtKB-KW"/>
</dbReference>
<dbReference type="InterPro" id="IPR000944">
    <property type="entry name" value="Tscrpt_reg_Rrf2"/>
</dbReference>
<keyword evidence="2" id="KW-1185">Reference proteome</keyword>
<dbReference type="InterPro" id="IPR036388">
    <property type="entry name" value="WH-like_DNA-bd_sf"/>
</dbReference>
<dbReference type="SUPFAM" id="SSF46785">
    <property type="entry name" value="Winged helix' DNA-binding domain"/>
    <property type="match status" value="1"/>
</dbReference>
<dbReference type="PANTHER" id="PTHR33221:SF15">
    <property type="entry name" value="HTH-TYPE TRANSCRIPTIONAL REGULATOR YWGB-RELATED"/>
    <property type="match status" value="1"/>
</dbReference>
<dbReference type="RefSeq" id="WP_091832078.1">
    <property type="nucleotide sequence ID" value="NZ_FPAA01000001.1"/>
</dbReference>
<dbReference type="Proteomes" id="UP000198660">
    <property type="component" value="Unassembled WGS sequence"/>
</dbReference>
<sequence length="145" mass="16098">MNSDFSLVIHSLGLFALEPEKKRTSDELAVSTGVHPVRMRRSLSLLKKNGYIRSKEGAGGGFTLSCNPDEITLDRLYYLTCPSTLHPKTTQTNCQCPVGSTLPTVLAEILSDGEQVLTDYLRQWSVSDVVNLLQQRREEASIQKS</sequence>
<evidence type="ECO:0000313" key="1">
    <source>
        <dbReference type="EMBL" id="SFS30377.1"/>
    </source>
</evidence>
<dbReference type="PANTHER" id="PTHR33221">
    <property type="entry name" value="WINGED HELIX-TURN-HELIX TRANSCRIPTIONAL REGULATOR, RRF2 FAMILY"/>
    <property type="match status" value="1"/>
</dbReference>
<name>A0A1I6NR37_9BACL</name>
<dbReference type="PROSITE" id="PS51197">
    <property type="entry name" value="HTH_RRF2_2"/>
    <property type="match status" value="1"/>
</dbReference>
<dbReference type="Gene3D" id="1.10.10.10">
    <property type="entry name" value="Winged helix-like DNA-binding domain superfamily/Winged helix DNA-binding domain"/>
    <property type="match status" value="1"/>
</dbReference>
<dbReference type="GO" id="GO:0005829">
    <property type="term" value="C:cytosol"/>
    <property type="evidence" value="ECO:0007669"/>
    <property type="project" value="TreeGrafter"/>
</dbReference>
<dbReference type="AlphaFoldDB" id="A0A1I6NR37"/>
<proteinExistence type="predicted"/>
<dbReference type="Pfam" id="PF02082">
    <property type="entry name" value="Rrf2"/>
    <property type="match status" value="1"/>
</dbReference>
<organism evidence="1 2">
    <name type="scientific">Marininema halotolerans</name>
    <dbReference type="NCBI Taxonomy" id="1155944"/>
    <lineage>
        <taxon>Bacteria</taxon>
        <taxon>Bacillati</taxon>
        <taxon>Bacillota</taxon>
        <taxon>Bacilli</taxon>
        <taxon>Bacillales</taxon>
        <taxon>Thermoactinomycetaceae</taxon>
        <taxon>Marininema</taxon>
    </lineage>
</organism>
<dbReference type="InterPro" id="IPR036390">
    <property type="entry name" value="WH_DNA-bd_sf"/>
</dbReference>
<gene>
    <name evidence="1" type="ORF">SAMN05444972_10143</name>
</gene>
<accession>A0A1I6NR37</accession>
<dbReference type="PROSITE" id="PS01332">
    <property type="entry name" value="HTH_RRF2_1"/>
    <property type="match status" value="1"/>
</dbReference>
<reference evidence="2" key="1">
    <citation type="submission" date="2016-10" db="EMBL/GenBank/DDBJ databases">
        <authorList>
            <person name="Varghese N."/>
            <person name="Submissions S."/>
        </authorList>
    </citation>
    <scope>NUCLEOTIDE SEQUENCE [LARGE SCALE GENOMIC DNA]</scope>
    <source>
        <strain evidence="2">DSM 45789</strain>
    </source>
</reference>
<evidence type="ECO:0000313" key="2">
    <source>
        <dbReference type="Proteomes" id="UP000198660"/>
    </source>
</evidence>
<dbReference type="OrthoDB" id="3242805at2"/>
<dbReference type="EMBL" id="FPAA01000001">
    <property type="protein sequence ID" value="SFS30377.1"/>
    <property type="molecule type" value="Genomic_DNA"/>
</dbReference>